<name>A0ACB9RTS1_9MYRT</name>
<evidence type="ECO:0000313" key="2">
    <source>
        <dbReference type="Proteomes" id="UP001057402"/>
    </source>
</evidence>
<reference evidence="2" key="1">
    <citation type="journal article" date="2023" name="Front. Plant Sci.">
        <title>Chromosomal-level genome assembly of Melastoma candidum provides insights into trichome evolution.</title>
        <authorList>
            <person name="Zhong Y."/>
            <person name="Wu W."/>
            <person name="Sun C."/>
            <person name="Zou P."/>
            <person name="Liu Y."/>
            <person name="Dai S."/>
            <person name="Zhou R."/>
        </authorList>
    </citation>
    <scope>NUCLEOTIDE SEQUENCE [LARGE SCALE GENOMIC DNA]</scope>
</reference>
<gene>
    <name evidence="1" type="ORF">MLD38_008365</name>
</gene>
<sequence length="626" mass="69019">MQSKRSLHLFRLNGSAKKVPGCCSPPRRFTTEGDPLPESHSYRVLGSDDGENAYWRLPHLQRGPLFDPLSLNRSISFAAKSASLELGSQLHALAVKLGVGSNVYVSTALVDMYGKCGRMSEARHLFDEMGERNIVTYNSLISGYRNAGYLAEAVALFRQLLRSSIHPTVHGVSDVLVGCAQLGEPALGRQVHCLGLTHGFSGNVVFGTSLVDMYGKCLSVLDSRSVFDRMTTKNVIAWTSMITVYANIHRAVESMALFKEMLRLGFKPNSVTFNSLLSSFHGPEYLELGKQVHCRVILEGWESNEFIAVTLLTAYSECRGSLVDFENACSNLYIWDQITWNAVISGYAILDRGPKAVRCFRDMRSLGIESDFFTYISTLKAAASFCGLEEGKQLHALVLKSDAASVVHVLNGLLSMYAKCGSIEDSKSVFSSMEIPDLISWNALLTACAHHGFAKDATEIFEQMKGSETKPNGTTFLAVLTACSHAGIVEKGLEYFDMMRNDNLLEPPKAEHYAIMVDLLGRAGHLAEAEALIDRMPIDPVESVYKSLLSSCRIHGNKEVAMRAARKLLELYPDDPATYVLLSNVFLTEYEWGDAEEVRALMRDRGIEKVPGKSRAMLESGSISIL</sequence>
<comment type="caution">
    <text evidence="1">The sequence shown here is derived from an EMBL/GenBank/DDBJ whole genome shotgun (WGS) entry which is preliminary data.</text>
</comment>
<dbReference type="Proteomes" id="UP001057402">
    <property type="component" value="Chromosome 3"/>
</dbReference>
<organism evidence="1 2">
    <name type="scientific">Melastoma candidum</name>
    <dbReference type="NCBI Taxonomy" id="119954"/>
    <lineage>
        <taxon>Eukaryota</taxon>
        <taxon>Viridiplantae</taxon>
        <taxon>Streptophyta</taxon>
        <taxon>Embryophyta</taxon>
        <taxon>Tracheophyta</taxon>
        <taxon>Spermatophyta</taxon>
        <taxon>Magnoliopsida</taxon>
        <taxon>eudicotyledons</taxon>
        <taxon>Gunneridae</taxon>
        <taxon>Pentapetalae</taxon>
        <taxon>rosids</taxon>
        <taxon>malvids</taxon>
        <taxon>Myrtales</taxon>
        <taxon>Melastomataceae</taxon>
        <taxon>Melastomatoideae</taxon>
        <taxon>Melastomateae</taxon>
        <taxon>Melastoma</taxon>
    </lineage>
</organism>
<evidence type="ECO:0000313" key="1">
    <source>
        <dbReference type="EMBL" id="KAI4382392.1"/>
    </source>
</evidence>
<proteinExistence type="predicted"/>
<keyword evidence="2" id="KW-1185">Reference proteome</keyword>
<dbReference type="EMBL" id="CM042882">
    <property type="protein sequence ID" value="KAI4382392.1"/>
    <property type="molecule type" value="Genomic_DNA"/>
</dbReference>
<accession>A0ACB9RTS1</accession>
<protein>
    <submittedName>
        <fullName evidence="1">Uncharacterized protein</fullName>
    </submittedName>
</protein>